<dbReference type="EMBL" id="CAUYUJ010021282">
    <property type="protein sequence ID" value="CAK0903760.1"/>
    <property type="molecule type" value="Genomic_DNA"/>
</dbReference>
<reference evidence="2" key="1">
    <citation type="submission" date="2023-10" db="EMBL/GenBank/DDBJ databases">
        <authorList>
            <person name="Chen Y."/>
            <person name="Shah S."/>
            <person name="Dougan E. K."/>
            <person name="Thang M."/>
            <person name="Chan C."/>
        </authorList>
    </citation>
    <scope>NUCLEOTIDE SEQUENCE [LARGE SCALE GENOMIC DNA]</scope>
</reference>
<evidence type="ECO:0000313" key="2">
    <source>
        <dbReference type="EMBL" id="CAK0903760.1"/>
    </source>
</evidence>
<organism evidence="2 3">
    <name type="scientific">Prorocentrum cordatum</name>
    <dbReference type="NCBI Taxonomy" id="2364126"/>
    <lineage>
        <taxon>Eukaryota</taxon>
        <taxon>Sar</taxon>
        <taxon>Alveolata</taxon>
        <taxon>Dinophyceae</taxon>
        <taxon>Prorocentrales</taxon>
        <taxon>Prorocentraceae</taxon>
        <taxon>Prorocentrum</taxon>
    </lineage>
</organism>
<gene>
    <name evidence="2" type="ORF">PCOR1329_LOCUS79974</name>
</gene>
<dbReference type="Proteomes" id="UP001189429">
    <property type="component" value="Unassembled WGS sequence"/>
</dbReference>
<proteinExistence type="predicted"/>
<sequence>MAATSATPPAPRAPAWPCRRPAALKSPDAQFLSARASDAGCKLASSLMYSPPALMVNSMWSLEGEPAVPPTPSVLWPATPSPMAAAMRAFRVPMASDVPPAPSQAVIESLAALQDGAAFFVPFVEATQQLAAAPARGCAPALPEQSFSTAQGQAGLQMPGPSWQFAQPPPPPVEPAPGHLPPAAECAQAPGGAWLARAAEPPAPAPRWSPEASPLPPQAGAGQLGREAGGGARPAPAPSAGAALHGTRECRPCAWYYKPSGCDMGKDCAFCHLCPEGEVKLRKKAKLLAIRRTFQKGGDR</sequence>
<comment type="caution">
    <text evidence="2">The sequence shown here is derived from an EMBL/GenBank/DDBJ whole genome shotgun (WGS) entry which is preliminary data.</text>
</comment>
<evidence type="ECO:0000256" key="1">
    <source>
        <dbReference type="SAM" id="MobiDB-lite"/>
    </source>
</evidence>
<evidence type="ECO:0000313" key="3">
    <source>
        <dbReference type="Proteomes" id="UP001189429"/>
    </source>
</evidence>
<evidence type="ECO:0008006" key="4">
    <source>
        <dbReference type="Google" id="ProtNLM"/>
    </source>
</evidence>
<feature type="region of interest" description="Disordered" evidence="1">
    <location>
        <begin position="199"/>
        <end position="243"/>
    </location>
</feature>
<keyword evidence="3" id="KW-1185">Reference proteome</keyword>
<accession>A0ABN9XUN3</accession>
<protein>
    <recommendedName>
        <fullName evidence="4">C3H1-type domain-containing protein</fullName>
    </recommendedName>
</protein>
<feature type="compositionally biased region" description="Pro residues" evidence="1">
    <location>
        <begin position="201"/>
        <end position="217"/>
    </location>
</feature>
<name>A0ABN9XUN3_9DINO</name>